<evidence type="ECO:0000313" key="12">
    <source>
        <dbReference type="Proteomes" id="UP000231382"/>
    </source>
</evidence>
<evidence type="ECO:0000256" key="3">
    <source>
        <dbReference type="ARBA" id="ARBA00022695"/>
    </source>
</evidence>
<dbReference type="InterPro" id="IPR001937">
    <property type="entry name" value="GalP_UDPtransf1"/>
</dbReference>
<dbReference type="GO" id="GO:0006012">
    <property type="term" value="P:galactose metabolic process"/>
    <property type="evidence" value="ECO:0007669"/>
    <property type="project" value="UniProtKB-UniPathway"/>
</dbReference>
<name>A0A2H0W6F7_9BACT</name>
<keyword evidence="4 8" id="KW-0479">Metal-binding</keyword>
<feature type="domain" description="Galactose-1-phosphate uridyl transferase N-terminal" evidence="9">
    <location>
        <begin position="3"/>
        <end position="169"/>
    </location>
</feature>
<feature type="binding site" evidence="8">
    <location>
        <position position="110"/>
    </location>
    <ligand>
        <name>Zn(2+)</name>
        <dbReference type="ChEBI" id="CHEBI:29105"/>
    </ligand>
</feature>
<dbReference type="UniPathway" id="UPA00214"/>
<evidence type="ECO:0000256" key="4">
    <source>
        <dbReference type="ARBA" id="ARBA00022723"/>
    </source>
</evidence>
<reference evidence="12" key="1">
    <citation type="submission" date="2017-09" db="EMBL/GenBank/DDBJ databases">
        <title>Depth-based differentiation of microbial function through sediment-hosted aquifers and enrichment of novel symbionts in the deep terrestrial subsurface.</title>
        <authorList>
            <person name="Probst A.J."/>
            <person name="Ladd B."/>
            <person name="Jarett J.K."/>
            <person name="Geller-Mcgrath D.E."/>
            <person name="Sieber C.M.K."/>
            <person name="Emerson J.B."/>
            <person name="Anantharaman K."/>
            <person name="Thomas B.C."/>
            <person name="Malmstrom R."/>
            <person name="Stieglmeier M."/>
            <person name="Klingl A."/>
            <person name="Woyke T."/>
            <person name="Ryan C.M."/>
            <person name="Banfield J.F."/>
        </authorList>
    </citation>
    <scope>NUCLEOTIDE SEQUENCE [LARGE SCALE GENOMIC DNA]</scope>
</reference>
<evidence type="ECO:0000256" key="2">
    <source>
        <dbReference type="ARBA" id="ARBA00022679"/>
    </source>
</evidence>
<dbReference type="InterPro" id="IPR036265">
    <property type="entry name" value="HIT-like_sf"/>
</dbReference>
<keyword evidence="2" id="KW-0808">Transferase</keyword>
<dbReference type="PANTHER" id="PTHR42763:SF2">
    <property type="entry name" value="ADP-GLUCOSE PHOSPHORYLASE"/>
    <property type="match status" value="1"/>
</dbReference>
<comment type="caution">
    <text evidence="11">The sequence shown here is derived from an EMBL/GenBank/DDBJ whole genome shotgun (WGS) entry which is preliminary data.</text>
</comment>
<dbReference type="Pfam" id="PF01087">
    <property type="entry name" value="GalP_UDP_transf"/>
    <property type="match status" value="1"/>
</dbReference>
<feature type="binding site" evidence="8">
    <location>
        <position position="41"/>
    </location>
    <ligand>
        <name>Zn(2+)</name>
        <dbReference type="ChEBI" id="CHEBI:29105"/>
    </ligand>
</feature>
<dbReference type="Proteomes" id="UP000231382">
    <property type="component" value="Unassembled WGS sequence"/>
</dbReference>
<comment type="similarity">
    <text evidence="1">Belongs to the galactose-1-phosphate uridylyltransferase type 1 family.</text>
</comment>
<dbReference type="GO" id="GO:0008108">
    <property type="term" value="F:UDP-glucose:hexose-1-phosphate uridylyltransferase activity"/>
    <property type="evidence" value="ECO:0007669"/>
    <property type="project" value="InterPro"/>
</dbReference>
<proteinExistence type="inferred from homology"/>
<comment type="cofactor">
    <cofactor evidence="8">
        <name>Zn(2+)</name>
        <dbReference type="ChEBI" id="CHEBI:29105"/>
    </cofactor>
    <text evidence="8">Binds 1 zinc ion per subunit.</text>
</comment>
<dbReference type="Gene3D" id="3.30.428.10">
    <property type="entry name" value="HIT-like"/>
    <property type="match status" value="2"/>
</dbReference>
<evidence type="ECO:0000256" key="8">
    <source>
        <dbReference type="PIRSR" id="PIRSR000808-3"/>
    </source>
</evidence>
<dbReference type="AlphaFoldDB" id="A0A2H0W6F7"/>
<evidence type="ECO:0000256" key="1">
    <source>
        <dbReference type="ARBA" id="ARBA00010951"/>
    </source>
</evidence>
<evidence type="ECO:0000256" key="6">
    <source>
        <dbReference type="ARBA" id="ARBA00023277"/>
    </source>
</evidence>
<dbReference type="InterPro" id="IPR005850">
    <property type="entry name" value="GalP_Utransf_C"/>
</dbReference>
<feature type="domain" description="Galactose-1-phosphate uridyl transferase C-terminal" evidence="10">
    <location>
        <begin position="181"/>
        <end position="312"/>
    </location>
</feature>
<dbReference type="Pfam" id="PF02744">
    <property type="entry name" value="GalP_UDP_tr_C"/>
    <property type="match status" value="1"/>
</dbReference>
<dbReference type="InterPro" id="IPR005849">
    <property type="entry name" value="GalP_Utransf_N"/>
</dbReference>
<feature type="binding site" evidence="8">
    <location>
        <position position="44"/>
    </location>
    <ligand>
        <name>Zn(2+)</name>
        <dbReference type="ChEBI" id="CHEBI:29105"/>
    </ligand>
</feature>
<dbReference type="GO" id="GO:0008270">
    <property type="term" value="F:zinc ion binding"/>
    <property type="evidence" value="ECO:0007669"/>
    <property type="project" value="InterPro"/>
</dbReference>
<dbReference type="PIRSF" id="PIRSF000808">
    <property type="entry name" value="GalT"/>
    <property type="match status" value="1"/>
</dbReference>
<keyword evidence="5 8" id="KW-0862">Zinc</keyword>
<accession>A0A2H0W6F7</accession>
<evidence type="ECO:0000259" key="10">
    <source>
        <dbReference type="Pfam" id="PF02744"/>
    </source>
</evidence>
<dbReference type="InterPro" id="IPR053177">
    <property type="entry name" value="ADP-glucose_phosphorylase"/>
</dbReference>
<sequence>MPELRQNIITGDWVVIAPERAKRPKDFIIPRGVKVSDEESCPFCVDSEGFKSNKKYLKSESENIYVIENRYPAFVEDESKKSVRSFYPEDGFYRARASVGDHEVVVVKDHNVDLLTFSQSLLDELFETIRERYIWIKEHEKVVSIMPIYNHGPEAGASIRHPHAQIFGSGIVANTIGREIDGAEKYFGINGACVYCDLVKHELKEKTRVIAEEDGFVAIEFYASRFPFETWILPKDHQSQFELTSKKSMVAFSKVVHQTMEMLRRTIDNISLNFYIHTLPVIHENSASYHWHMEIVPRVSTWGGFELGSEIIINVMSPEEAAHYLKEKKT</sequence>
<keyword evidence="3" id="KW-0548">Nucleotidyltransferase</keyword>
<organism evidence="11 12">
    <name type="scientific">Candidatus Berkelbacteria bacterium CG10_big_fil_rev_8_21_14_0_10_43_13</name>
    <dbReference type="NCBI Taxonomy" id="1974514"/>
    <lineage>
        <taxon>Bacteria</taxon>
        <taxon>Candidatus Berkelbacteria</taxon>
    </lineage>
</organism>
<dbReference type="PANTHER" id="PTHR42763">
    <property type="entry name" value="ADP-GLUCOSE PHOSPHORYLASE"/>
    <property type="match status" value="1"/>
</dbReference>
<evidence type="ECO:0000313" key="11">
    <source>
        <dbReference type="EMBL" id="PIS07683.1"/>
    </source>
</evidence>
<evidence type="ECO:0000256" key="7">
    <source>
        <dbReference type="PIRSR" id="PIRSR000808-1"/>
    </source>
</evidence>
<dbReference type="SUPFAM" id="SSF54197">
    <property type="entry name" value="HIT-like"/>
    <property type="match status" value="2"/>
</dbReference>
<feature type="binding site" evidence="8">
    <location>
        <position position="161"/>
    </location>
    <ligand>
        <name>Zn(2+)</name>
        <dbReference type="ChEBI" id="CHEBI:29105"/>
    </ligand>
</feature>
<evidence type="ECO:0000259" key="9">
    <source>
        <dbReference type="Pfam" id="PF01087"/>
    </source>
</evidence>
<feature type="active site" description="Tele-UMP-histidine intermediate" evidence="7">
    <location>
        <position position="163"/>
    </location>
</feature>
<protein>
    <submittedName>
        <fullName evidence="11">Uncharacterized protein</fullName>
    </submittedName>
</protein>
<keyword evidence="6" id="KW-0119">Carbohydrate metabolism</keyword>
<evidence type="ECO:0000256" key="5">
    <source>
        <dbReference type="ARBA" id="ARBA00022833"/>
    </source>
</evidence>
<dbReference type="EMBL" id="PEZW01000016">
    <property type="protein sequence ID" value="PIS07683.1"/>
    <property type="molecule type" value="Genomic_DNA"/>
</dbReference>
<gene>
    <name evidence="11" type="ORF">COT78_02285</name>
</gene>